<feature type="transmembrane region" description="Helical" evidence="5">
    <location>
        <begin position="183"/>
        <end position="200"/>
    </location>
</feature>
<reference evidence="7" key="1">
    <citation type="submission" date="2023-07" db="EMBL/GenBank/DDBJ databases">
        <title>Genomic Encyclopedia of Type Strains, Phase IV (KMG-IV): sequencing the most valuable type-strain genomes for metagenomic binning, comparative biology and taxonomic classification.</title>
        <authorList>
            <person name="Goeker M."/>
        </authorList>
    </citation>
    <scope>NUCLEOTIDE SEQUENCE</scope>
    <source>
        <strain evidence="7">DSM 26174</strain>
    </source>
</reference>
<evidence type="ECO:0000256" key="1">
    <source>
        <dbReference type="ARBA" id="ARBA00004370"/>
    </source>
</evidence>
<feature type="transmembrane region" description="Helical" evidence="5">
    <location>
        <begin position="36"/>
        <end position="53"/>
    </location>
</feature>
<organism evidence="7 8">
    <name type="scientific">Aureibacter tunicatorum</name>
    <dbReference type="NCBI Taxonomy" id="866807"/>
    <lineage>
        <taxon>Bacteria</taxon>
        <taxon>Pseudomonadati</taxon>
        <taxon>Bacteroidota</taxon>
        <taxon>Cytophagia</taxon>
        <taxon>Cytophagales</taxon>
        <taxon>Persicobacteraceae</taxon>
        <taxon>Aureibacter</taxon>
    </lineage>
</organism>
<evidence type="ECO:0000259" key="6">
    <source>
        <dbReference type="Pfam" id="PF00924"/>
    </source>
</evidence>
<dbReference type="GO" id="GO:0071470">
    <property type="term" value="P:cellular response to osmotic stress"/>
    <property type="evidence" value="ECO:0007669"/>
    <property type="project" value="InterPro"/>
</dbReference>
<evidence type="ECO:0000256" key="3">
    <source>
        <dbReference type="ARBA" id="ARBA00022989"/>
    </source>
</evidence>
<name>A0AAE3XPK8_9BACT</name>
<keyword evidence="8" id="KW-1185">Reference proteome</keyword>
<keyword evidence="3 5" id="KW-1133">Transmembrane helix</keyword>
<dbReference type="InterPro" id="IPR006685">
    <property type="entry name" value="MscS_channel_2nd"/>
</dbReference>
<sequence>MSNSIFFNNNLDENQIDHWSENYVESYNLPEWFENLIYVAVDLSILIFIGLIVNKLTKVILLKSLTALFKKTKNKIDDVLLEKKVFNPLAYLGPGLVVIFLSPYILSKHPETTTIVMIVAKVFVTISFLMFVNNLVNALEHLLENNKNFYDKPISSYAQLIKIINYVIGIIFIASFIFNKDVMHILTTLGALTAVIILVFKDTILGFVSSLQISAYDMIHVGDWITIPSYKADGTVIKITLNVVKIKNFDNTISTVPTYAFITDSFQNWKGMSESGVRRMKRSINIKMSSVKFLDQTHLDKLGSYKLIEDYLNEKTRSIDKSNDQELVNINSAKLTNLGTFRVYAEKYLASLDTISSRHTLMVRQLQPTSQGIPLEIYCFIKDTQWVNYEKIQSDVFDHLIASVNAFDLEIFETPTGKDLHHFNLEAQV</sequence>
<proteinExistence type="predicted"/>
<dbReference type="RefSeq" id="WP_309939317.1">
    <property type="nucleotide sequence ID" value="NZ_AP025305.1"/>
</dbReference>
<dbReference type="AlphaFoldDB" id="A0AAE3XPK8"/>
<feature type="domain" description="Mechanosensitive ion channel MscS" evidence="6">
    <location>
        <begin position="202"/>
        <end position="270"/>
    </location>
</feature>
<dbReference type="InterPro" id="IPR030192">
    <property type="entry name" value="YbdG"/>
</dbReference>
<dbReference type="PANTHER" id="PTHR30414">
    <property type="entry name" value="MINICONDUCTANCE MECHANOSENSITIVE CHANNEL YBDG"/>
    <property type="match status" value="1"/>
</dbReference>
<protein>
    <submittedName>
        <fullName evidence="7">Miniconductance mechanosensitive channel</fullName>
    </submittedName>
</protein>
<keyword evidence="2 5" id="KW-0812">Transmembrane</keyword>
<dbReference type="PANTHER" id="PTHR30414:SF0">
    <property type="entry name" value="MINICONDUCTANCE MECHANOSENSITIVE CHANNEL YBDG"/>
    <property type="match status" value="1"/>
</dbReference>
<accession>A0AAE3XPK8</accession>
<dbReference type="Proteomes" id="UP001185092">
    <property type="component" value="Unassembled WGS sequence"/>
</dbReference>
<keyword evidence="4 5" id="KW-0472">Membrane</keyword>
<dbReference type="Pfam" id="PF00924">
    <property type="entry name" value="MS_channel_2nd"/>
    <property type="match status" value="1"/>
</dbReference>
<evidence type="ECO:0000313" key="7">
    <source>
        <dbReference type="EMBL" id="MDR6239611.1"/>
    </source>
</evidence>
<dbReference type="SUPFAM" id="SSF50182">
    <property type="entry name" value="Sm-like ribonucleoproteins"/>
    <property type="match status" value="1"/>
</dbReference>
<dbReference type="GO" id="GO:0008381">
    <property type="term" value="F:mechanosensitive monoatomic ion channel activity"/>
    <property type="evidence" value="ECO:0007669"/>
    <property type="project" value="InterPro"/>
</dbReference>
<feature type="transmembrane region" description="Helical" evidence="5">
    <location>
        <begin position="157"/>
        <end position="177"/>
    </location>
</feature>
<dbReference type="InterPro" id="IPR023408">
    <property type="entry name" value="MscS_beta-dom_sf"/>
</dbReference>
<gene>
    <name evidence="7" type="ORF">HNQ88_002659</name>
</gene>
<comment type="subcellular location">
    <subcellularLocation>
        <location evidence="1">Membrane</location>
    </subcellularLocation>
</comment>
<dbReference type="GO" id="GO:0005886">
    <property type="term" value="C:plasma membrane"/>
    <property type="evidence" value="ECO:0007669"/>
    <property type="project" value="TreeGrafter"/>
</dbReference>
<evidence type="ECO:0000256" key="4">
    <source>
        <dbReference type="ARBA" id="ARBA00023136"/>
    </source>
</evidence>
<feature type="transmembrane region" description="Helical" evidence="5">
    <location>
        <begin position="89"/>
        <end position="106"/>
    </location>
</feature>
<dbReference type="Gene3D" id="2.30.30.60">
    <property type="match status" value="1"/>
</dbReference>
<evidence type="ECO:0000256" key="5">
    <source>
        <dbReference type="SAM" id="Phobius"/>
    </source>
</evidence>
<feature type="transmembrane region" description="Helical" evidence="5">
    <location>
        <begin position="112"/>
        <end position="136"/>
    </location>
</feature>
<comment type="caution">
    <text evidence="7">The sequence shown here is derived from an EMBL/GenBank/DDBJ whole genome shotgun (WGS) entry which is preliminary data.</text>
</comment>
<evidence type="ECO:0000256" key="2">
    <source>
        <dbReference type="ARBA" id="ARBA00022692"/>
    </source>
</evidence>
<dbReference type="InterPro" id="IPR010920">
    <property type="entry name" value="LSM_dom_sf"/>
</dbReference>
<evidence type="ECO:0000313" key="8">
    <source>
        <dbReference type="Proteomes" id="UP001185092"/>
    </source>
</evidence>
<dbReference type="EMBL" id="JAVDQD010000003">
    <property type="protein sequence ID" value="MDR6239611.1"/>
    <property type="molecule type" value="Genomic_DNA"/>
</dbReference>